<feature type="domain" description="DNA replication factor Cdt1 C-terminal" evidence="4">
    <location>
        <begin position="378"/>
        <end position="477"/>
    </location>
</feature>
<dbReference type="Gene3D" id="1.10.10.1420">
    <property type="entry name" value="DNA replication factor Cdt1, C-terminal WH domain"/>
    <property type="match status" value="1"/>
</dbReference>
<evidence type="ECO:0000256" key="3">
    <source>
        <dbReference type="SAM" id="MobiDB-lite"/>
    </source>
</evidence>
<keyword evidence="6" id="KW-1185">Reference proteome</keyword>
<protein>
    <recommendedName>
        <fullName evidence="4">DNA replication factor Cdt1 C-terminal domain-containing protein</fullName>
    </recommendedName>
</protein>
<sequence length="505" mass="55108">MSRPAFKRRQAAEVVPSSNSMTNFTRISKTHTISDASAKKSIVVELPAPSASRKRKATSIERETSTARSTRRTISFSPSSDDEGQRESASSKRPRRSGPSHPAAAAAAAAAVTVQVAKPPTKGKAIQVAKAASSRTRGPHRPSQSTIITKSVQQQKNAQTKIDAVYKKKTEKAKNKAEDKTLPPHLAELIALNKAFLKTVMIHIAHNGSISPIDIRVISPNISRAWGKRQVTVEDIRRCIAIQSCGQGHSASPFIISDYGRGRLCVEVAQGVDGVSIDEARLCRQFKDNIRVFCAERAMDQMTDVDVSLESLTLSDLPQAAIKEMGNGAKTNHILAKGQKALSELKSDIATKQQSNLEKQQAVSNLPMLNPDGSKMGLLDRIRHKQLAKANEPLPPSGPELQRRAALNRVNDVAATISMLSLSNPMSLPRQAFTMMVISEKLKDSLRVPISKEEGMACVRLIATEIAPEWLRIVPIGGRENVVIQRHSQPIDRVINERVQKLLTA</sequence>
<feature type="compositionally biased region" description="Low complexity" evidence="3">
    <location>
        <begin position="66"/>
        <end position="75"/>
    </location>
</feature>
<reference evidence="5" key="1">
    <citation type="submission" date="2023-06" db="EMBL/GenBank/DDBJ databases">
        <title>Conoideocrella luteorostrata (Hypocreales: Clavicipitaceae), a potential biocontrol fungus for elongate hemlock scale in United States Christmas tree production areas.</title>
        <authorList>
            <person name="Barrett H."/>
            <person name="Lovett B."/>
            <person name="Macias A.M."/>
            <person name="Stajich J.E."/>
            <person name="Kasson M.T."/>
        </authorList>
    </citation>
    <scope>NUCLEOTIDE SEQUENCE</scope>
    <source>
        <strain evidence="5">ARSEF 14590</strain>
    </source>
</reference>
<dbReference type="Pfam" id="PF16679">
    <property type="entry name" value="CDT1_C"/>
    <property type="match status" value="1"/>
</dbReference>
<comment type="similarity">
    <text evidence="1">Belongs to the Cdt1 family.</text>
</comment>
<dbReference type="Pfam" id="PF26121">
    <property type="entry name" value="HTH_CDT1"/>
    <property type="match status" value="1"/>
</dbReference>
<evidence type="ECO:0000259" key="4">
    <source>
        <dbReference type="Pfam" id="PF16679"/>
    </source>
</evidence>
<comment type="caution">
    <text evidence="5">The sequence shown here is derived from an EMBL/GenBank/DDBJ whole genome shotgun (WGS) entry which is preliminary data.</text>
</comment>
<keyword evidence="2" id="KW-0131">Cell cycle</keyword>
<accession>A0AAJ0CM67</accession>
<evidence type="ECO:0000313" key="5">
    <source>
        <dbReference type="EMBL" id="KAK2593301.1"/>
    </source>
</evidence>
<dbReference type="EMBL" id="JASWJB010000218">
    <property type="protein sequence ID" value="KAK2593301.1"/>
    <property type="molecule type" value="Genomic_DNA"/>
</dbReference>
<evidence type="ECO:0000313" key="6">
    <source>
        <dbReference type="Proteomes" id="UP001251528"/>
    </source>
</evidence>
<feature type="compositionally biased region" description="Polar residues" evidence="3">
    <location>
        <begin position="16"/>
        <end position="35"/>
    </location>
</feature>
<evidence type="ECO:0000256" key="1">
    <source>
        <dbReference type="ARBA" id="ARBA00008356"/>
    </source>
</evidence>
<organism evidence="5 6">
    <name type="scientific">Conoideocrella luteorostrata</name>
    <dbReference type="NCBI Taxonomy" id="1105319"/>
    <lineage>
        <taxon>Eukaryota</taxon>
        <taxon>Fungi</taxon>
        <taxon>Dikarya</taxon>
        <taxon>Ascomycota</taxon>
        <taxon>Pezizomycotina</taxon>
        <taxon>Sordariomycetes</taxon>
        <taxon>Hypocreomycetidae</taxon>
        <taxon>Hypocreales</taxon>
        <taxon>Clavicipitaceae</taxon>
        <taxon>Conoideocrella</taxon>
    </lineage>
</organism>
<dbReference type="Proteomes" id="UP001251528">
    <property type="component" value="Unassembled WGS sequence"/>
</dbReference>
<name>A0AAJ0CM67_9HYPO</name>
<gene>
    <name evidence="5" type="ORF">QQS21_008983</name>
</gene>
<evidence type="ECO:0000256" key="2">
    <source>
        <dbReference type="ARBA" id="ARBA00023306"/>
    </source>
</evidence>
<dbReference type="InterPro" id="IPR038090">
    <property type="entry name" value="Cdt1_C_WH_dom_sf"/>
</dbReference>
<proteinExistence type="inferred from homology"/>
<feature type="region of interest" description="Disordered" evidence="3">
    <location>
        <begin position="1"/>
        <end position="154"/>
    </location>
</feature>
<dbReference type="AlphaFoldDB" id="A0AAJ0CM67"/>
<feature type="compositionally biased region" description="Polar residues" evidence="3">
    <location>
        <begin position="142"/>
        <end position="154"/>
    </location>
</feature>
<dbReference type="InterPro" id="IPR032054">
    <property type="entry name" value="Cdt1_C"/>
</dbReference>